<dbReference type="Proteomes" id="UP001362999">
    <property type="component" value="Unassembled WGS sequence"/>
</dbReference>
<organism evidence="1 2">
    <name type="scientific">Favolaschia claudopus</name>
    <dbReference type="NCBI Taxonomy" id="2862362"/>
    <lineage>
        <taxon>Eukaryota</taxon>
        <taxon>Fungi</taxon>
        <taxon>Dikarya</taxon>
        <taxon>Basidiomycota</taxon>
        <taxon>Agaricomycotina</taxon>
        <taxon>Agaricomycetes</taxon>
        <taxon>Agaricomycetidae</taxon>
        <taxon>Agaricales</taxon>
        <taxon>Marasmiineae</taxon>
        <taxon>Mycenaceae</taxon>
        <taxon>Favolaschia</taxon>
    </lineage>
</organism>
<name>A0AAW0ACM1_9AGAR</name>
<reference evidence="1 2" key="1">
    <citation type="journal article" date="2024" name="J Genomics">
        <title>Draft genome sequencing and assembly of Favolaschia claudopus CIRM-BRFM 2984 isolated from oak limbs.</title>
        <authorList>
            <person name="Navarro D."/>
            <person name="Drula E."/>
            <person name="Chaduli D."/>
            <person name="Cazenave R."/>
            <person name="Ahrendt S."/>
            <person name="Wang J."/>
            <person name="Lipzen A."/>
            <person name="Daum C."/>
            <person name="Barry K."/>
            <person name="Grigoriev I.V."/>
            <person name="Favel A."/>
            <person name="Rosso M.N."/>
            <person name="Martin F."/>
        </authorList>
    </citation>
    <scope>NUCLEOTIDE SEQUENCE [LARGE SCALE GENOMIC DNA]</scope>
    <source>
        <strain evidence="1 2">CIRM-BRFM 2984</strain>
    </source>
</reference>
<comment type="caution">
    <text evidence="1">The sequence shown here is derived from an EMBL/GenBank/DDBJ whole genome shotgun (WGS) entry which is preliminary data.</text>
</comment>
<dbReference type="EMBL" id="JAWWNJ010000074">
    <property type="protein sequence ID" value="KAK7006933.1"/>
    <property type="molecule type" value="Genomic_DNA"/>
</dbReference>
<protein>
    <submittedName>
        <fullName evidence="1">Uncharacterized protein</fullName>
    </submittedName>
</protein>
<dbReference type="AlphaFoldDB" id="A0AAW0ACM1"/>
<accession>A0AAW0ACM1</accession>
<sequence>MARGVTAKPTTSLNPNLDHLIPWSAVDQRNSFARLLTPMVIEVVAHLKPILAGCCNPKLPYNVNPIENHASRTSLWVRVLPSGPASRRPFLNVQASRSTSKHPKLAKKTADFRIRKKKKKKRLVAHPTGFWVSRITPPFELEFYTLNSPQWIPTNLARKNAIHRSHLILIYTEKQKRVSSPGKEESLCTLVSNNSPRIRCQTQVTCTLFLRSS</sequence>
<evidence type="ECO:0000313" key="2">
    <source>
        <dbReference type="Proteomes" id="UP001362999"/>
    </source>
</evidence>
<evidence type="ECO:0000313" key="1">
    <source>
        <dbReference type="EMBL" id="KAK7006933.1"/>
    </source>
</evidence>
<keyword evidence="2" id="KW-1185">Reference proteome</keyword>
<proteinExistence type="predicted"/>
<gene>
    <name evidence="1" type="ORF">R3P38DRAFT_1697956</name>
</gene>